<organism evidence="2 3">
    <name type="scientific">Schistosoma mattheei</name>
    <dbReference type="NCBI Taxonomy" id="31246"/>
    <lineage>
        <taxon>Eukaryota</taxon>
        <taxon>Metazoa</taxon>
        <taxon>Spiralia</taxon>
        <taxon>Lophotrochozoa</taxon>
        <taxon>Platyhelminthes</taxon>
        <taxon>Trematoda</taxon>
        <taxon>Digenea</taxon>
        <taxon>Strigeidida</taxon>
        <taxon>Schistosomatoidea</taxon>
        <taxon>Schistosomatidae</taxon>
        <taxon>Schistosoma</taxon>
    </lineage>
</organism>
<keyword evidence="1" id="KW-0472">Membrane</keyword>
<dbReference type="Proteomes" id="UP000269396">
    <property type="component" value="Unassembled WGS sequence"/>
</dbReference>
<dbReference type="AlphaFoldDB" id="A0A3P8GRK8"/>
<dbReference type="EMBL" id="UZAL01047974">
    <property type="protein sequence ID" value="VDP85341.1"/>
    <property type="molecule type" value="Genomic_DNA"/>
</dbReference>
<evidence type="ECO:0000256" key="1">
    <source>
        <dbReference type="SAM" id="Phobius"/>
    </source>
</evidence>
<accession>A0A3P8GRK8</accession>
<evidence type="ECO:0000313" key="2">
    <source>
        <dbReference type="EMBL" id="VDP85341.1"/>
    </source>
</evidence>
<reference evidence="2 3" key="1">
    <citation type="submission" date="2018-11" db="EMBL/GenBank/DDBJ databases">
        <authorList>
            <consortium name="Pathogen Informatics"/>
        </authorList>
    </citation>
    <scope>NUCLEOTIDE SEQUENCE [LARGE SCALE GENOMIC DNA]</scope>
    <source>
        <strain>Denwood</strain>
        <strain evidence="3">Zambia</strain>
    </source>
</reference>
<name>A0A3P8GRK8_9TREM</name>
<protein>
    <submittedName>
        <fullName evidence="2">Uncharacterized protein</fullName>
    </submittedName>
</protein>
<proteinExistence type="predicted"/>
<sequence>MDLQRKLADFNASIKPTCLSSNLEHISHSSSLSTSSNVPSFNSVNIKELSKERGDIGIVRGSTGASERESDSRELTKSNQFLEQLNYHLVSKYNGRLTNEQIQTMIALLRIISQFRRQIKRTSSQPINLEEVMVFFNYSIIFILLITLFLWTFKLCRFQH</sequence>
<keyword evidence="1" id="KW-1133">Transmembrane helix</keyword>
<gene>
    <name evidence="2" type="ORF">SMTD_LOCUS21641</name>
</gene>
<feature type="transmembrane region" description="Helical" evidence="1">
    <location>
        <begin position="132"/>
        <end position="153"/>
    </location>
</feature>
<keyword evidence="3" id="KW-1185">Reference proteome</keyword>
<keyword evidence="1" id="KW-0812">Transmembrane</keyword>
<evidence type="ECO:0000313" key="3">
    <source>
        <dbReference type="Proteomes" id="UP000269396"/>
    </source>
</evidence>